<proteinExistence type="predicted"/>
<evidence type="ECO:0000313" key="3">
    <source>
        <dbReference type="Proteomes" id="UP000482960"/>
    </source>
</evidence>
<reference evidence="2 3" key="2">
    <citation type="submission" date="2020-03" db="EMBL/GenBank/DDBJ databases">
        <authorList>
            <person name="Ichikawa N."/>
            <person name="Kimura A."/>
            <person name="Kitahashi Y."/>
            <person name="Uohara A."/>
        </authorList>
    </citation>
    <scope>NUCLEOTIDE SEQUENCE [LARGE SCALE GENOMIC DNA]</scope>
    <source>
        <strain evidence="2 3">NBRC 108638</strain>
    </source>
</reference>
<accession>A0A6V8L0X0</accession>
<evidence type="ECO:0000313" key="2">
    <source>
        <dbReference type="EMBL" id="GFJ89240.1"/>
    </source>
</evidence>
<dbReference type="SUPFAM" id="SSF56436">
    <property type="entry name" value="C-type lectin-like"/>
    <property type="match status" value="1"/>
</dbReference>
<dbReference type="InterPro" id="IPR051043">
    <property type="entry name" value="Sulfatase_Mod_Factor_Kinase"/>
</dbReference>
<name>A0A6V8L0X0_9ACTN</name>
<dbReference type="Proteomes" id="UP000482960">
    <property type="component" value="Unassembled WGS sequence"/>
</dbReference>
<evidence type="ECO:0000259" key="1">
    <source>
        <dbReference type="Pfam" id="PF03781"/>
    </source>
</evidence>
<keyword evidence="3" id="KW-1185">Reference proteome</keyword>
<gene>
    <name evidence="2" type="ORF">Prum_028820</name>
</gene>
<reference evidence="2 3" key="1">
    <citation type="submission" date="2020-03" db="EMBL/GenBank/DDBJ databases">
        <title>Whole genome shotgun sequence of Phytohabitans rumicis NBRC 108638.</title>
        <authorList>
            <person name="Komaki H."/>
            <person name="Tamura T."/>
        </authorList>
    </citation>
    <scope>NUCLEOTIDE SEQUENCE [LARGE SCALE GENOMIC DNA]</scope>
    <source>
        <strain evidence="2 3">NBRC 108638</strain>
    </source>
</reference>
<dbReference type="Gene3D" id="3.90.1580.10">
    <property type="entry name" value="paralog of FGE (formylglycine-generating enzyme)"/>
    <property type="match status" value="1"/>
</dbReference>
<dbReference type="InterPro" id="IPR042095">
    <property type="entry name" value="SUMF_sf"/>
</dbReference>
<comment type="caution">
    <text evidence="2">The sequence shown here is derived from an EMBL/GenBank/DDBJ whole genome shotgun (WGS) entry which is preliminary data.</text>
</comment>
<dbReference type="Pfam" id="PF03781">
    <property type="entry name" value="FGE-sulfatase"/>
    <property type="match status" value="1"/>
</dbReference>
<dbReference type="PANTHER" id="PTHR23150">
    <property type="entry name" value="SULFATASE MODIFYING FACTOR 1, 2"/>
    <property type="match status" value="1"/>
</dbReference>
<sequence>MARAERDSVPEGMRAVDGGRRDLVVRYRIRETGLYGEAPYVDEWKPLPPRLHSTGTLHRTVHLGAFAIAAREVTHGEYADFLAATGYRPTRVERFEAGRGPADRPVTHVDLADARAYAAWAGARLPTEDEWQVAAEAGLLLRSEPPVWELTESEHTDGRTRFVIVKGGAGFRAEGSDWYFDGGPQPPEVSVKLLVAGAGLTRSSNVGFRCAVDLRGTP</sequence>
<dbReference type="InterPro" id="IPR005532">
    <property type="entry name" value="SUMF_dom"/>
</dbReference>
<dbReference type="AlphaFoldDB" id="A0A6V8L0X0"/>
<organism evidence="2 3">
    <name type="scientific">Phytohabitans rumicis</name>
    <dbReference type="NCBI Taxonomy" id="1076125"/>
    <lineage>
        <taxon>Bacteria</taxon>
        <taxon>Bacillati</taxon>
        <taxon>Actinomycetota</taxon>
        <taxon>Actinomycetes</taxon>
        <taxon>Micromonosporales</taxon>
        <taxon>Micromonosporaceae</taxon>
    </lineage>
</organism>
<feature type="domain" description="Sulfatase-modifying factor enzyme-like" evidence="1">
    <location>
        <begin position="58"/>
        <end position="148"/>
    </location>
</feature>
<dbReference type="EMBL" id="BLPG01000001">
    <property type="protein sequence ID" value="GFJ89240.1"/>
    <property type="molecule type" value="Genomic_DNA"/>
</dbReference>
<dbReference type="InterPro" id="IPR016187">
    <property type="entry name" value="CTDL_fold"/>
</dbReference>
<protein>
    <recommendedName>
        <fullName evidence="1">Sulfatase-modifying factor enzyme-like domain-containing protein</fullName>
    </recommendedName>
</protein>